<feature type="transmembrane region" description="Helical" evidence="1">
    <location>
        <begin position="17"/>
        <end position="39"/>
    </location>
</feature>
<dbReference type="RefSeq" id="WP_237871335.1">
    <property type="nucleotide sequence ID" value="NZ_JAKLTR010000005.1"/>
</dbReference>
<evidence type="ECO:0000313" key="3">
    <source>
        <dbReference type="Proteomes" id="UP001165367"/>
    </source>
</evidence>
<evidence type="ECO:0000256" key="1">
    <source>
        <dbReference type="SAM" id="Phobius"/>
    </source>
</evidence>
<keyword evidence="1" id="KW-1133">Transmembrane helix</keyword>
<evidence type="ECO:0008006" key="4">
    <source>
        <dbReference type="Google" id="ProtNLM"/>
    </source>
</evidence>
<keyword evidence="1" id="KW-0812">Transmembrane</keyword>
<keyword evidence="1" id="KW-0472">Membrane</keyword>
<dbReference type="EMBL" id="JAKLTR010000005">
    <property type="protein sequence ID" value="MCG2614684.1"/>
    <property type="molecule type" value="Genomic_DNA"/>
</dbReference>
<accession>A0ABS9KQX3</accession>
<organism evidence="2 3">
    <name type="scientific">Terrimonas ginsenosidimutans</name>
    <dbReference type="NCBI Taxonomy" id="2908004"/>
    <lineage>
        <taxon>Bacteria</taxon>
        <taxon>Pseudomonadati</taxon>
        <taxon>Bacteroidota</taxon>
        <taxon>Chitinophagia</taxon>
        <taxon>Chitinophagales</taxon>
        <taxon>Chitinophagaceae</taxon>
        <taxon>Terrimonas</taxon>
    </lineage>
</organism>
<name>A0ABS9KQX3_9BACT</name>
<protein>
    <recommendedName>
        <fullName evidence="4">6-phosphogluconate dehydrogenase</fullName>
    </recommendedName>
</protein>
<reference evidence="2" key="1">
    <citation type="submission" date="2022-01" db="EMBL/GenBank/DDBJ databases">
        <authorList>
            <person name="Jo J.-H."/>
            <person name="Im W.-T."/>
        </authorList>
    </citation>
    <scope>NUCLEOTIDE SEQUENCE</scope>
    <source>
        <strain evidence="2">NA20</strain>
    </source>
</reference>
<gene>
    <name evidence="2" type="ORF">LZZ85_10345</name>
</gene>
<sequence>MNSLTPEKKKMSGFRKILLTIVIVAVLVLVGLFAGRYYFVLGRGAKAGTLNFIVKKGYVWKTWEGRMILAGYRSNQPGGIQSNEFQFSVTDEKVANILMSNSGAYFELHYKEYLGSVPWRGMSEFIVDSVIALRKNEPGAGPLP</sequence>
<keyword evidence="3" id="KW-1185">Reference proteome</keyword>
<dbReference type="Proteomes" id="UP001165367">
    <property type="component" value="Unassembled WGS sequence"/>
</dbReference>
<evidence type="ECO:0000313" key="2">
    <source>
        <dbReference type="EMBL" id="MCG2614684.1"/>
    </source>
</evidence>
<comment type="caution">
    <text evidence="2">The sequence shown here is derived from an EMBL/GenBank/DDBJ whole genome shotgun (WGS) entry which is preliminary data.</text>
</comment>
<proteinExistence type="predicted"/>